<evidence type="ECO:0000256" key="1">
    <source>
        <dbReference type="SAM" id="MobiDB-lite"/>
    </source>
</evidence>
<feature type="region of interest" description="Disordered" evidence="1">
    <location>
        <begin position="91"/>
        <end position="110"/>
    </location>
</feature>
<proteinExistence type="predicted"/>
<sequence>MTSLRKSSARNNHIYVITHSFPHHTSYKKRKNSSRRCRITKEHTVSSNTIHLCLVQAERVEWNAIQISYIRQMTSKQNDTWTGTIDEITNAPGTPANFQQDDPESSQGLVSPRKINKDILMSNIHGFKSF</sequence>
<dbReference type="EMBL" id="AY303171">
    <property type="protein sequence ID" value="ABG29320.1"/>
    <property type="molecule type" value="Genomic_DNA"/>
</dbReference>
<feature type="compositionally biased region" description="Polar residues" evidence="1">
    <location>
        <begin position="96"/>
        <end position="109"/>
    </location>
</feature>
<protein>
    <submittedName>
        <fullName evidence="2">Uncharacterized protein</fullName>
    </submittedName>
</protein>
<reference evidence="2" key="2">
    <citation type="submission" date="2006-08" db="EMBL/GenBank/DDBJ databases">
        <authorList>
            <person name="Childs K."/>
        </authorList>
    </citation>
    <scope>NUCLEOTIDE SEQUENCE</scope>
</reference>
<accession>Q17U55</accession>
<evidence type="ECO:0000313" key="2">
    <source>
        <dbReference type="EMBL" id="ABG29320.1"/>
    </source>
</evidence>
<reference evidence="2" key="1">
    <citation type="journal article" date="2003" name="Proc. Natl. Acad. Sci. U.S.A.">
        <title>Gene RB cloned from Solanum bulbocastanum confers broad spectrum resistance to potato late blight.</title>
        <authorList>
            <person name="Song J."/>
            <person name="Bradeen J.M."/>
            <person name="Naess S.K."/>
            <person name="Raasch J.A."/>
            <person name="Wielgus S.M."/>
            <person name="Haberlach G.T."/>
            <person name="Liu J."/>
            <person name="Kuang H."/>
            <person name="Austin-Phillips S."/>
            <person name="Buell C.R."/>
            <person name="Helgeson J.P."/>
            <person name="Jiang J."/>
        </authorList>
    </citation>
    <scope>NUCLEOTIDE SEQUENCE</scope>
</reference>
<name>Q17U55_SOLBU</name>
<organism evidence="2">
    <name type="scientific">Solanum bulbocastanum</name>
    <name type="common">Wild potato</name>
    <dbReference type="NCBI Taxonomy" id="147425"/>
    <lineage>
        <taxon>Eukaryota</taxon>
        <taxon>Viridiplantae</taxon>
        <taxon>Streptophyta</taxon>
        <taxon>Embryophyta</taxon>
        <taxon>Tracheophyta</taxon>
        <taxon>Spermatophyta</taxon>
        <taxon>Magnoliopsida</taxon>
        <taxon>eudicotyledons</taxon>
        <taxon>Gunneridae</taxon>
        <taxon>Pentapetalae</taxon>
        <taxon>asterids</taxon>
        <taxon>lamiids</taxon>
        <taxon>Solanales</taxon>
        <taxon>Solanaceae</taxon>
        <taxon>Solanoideae</taxon>
        <taxon>Solaneae</taxon>
        <taxon>Solanum</taxon>
    </lineage>
</organism>
<gene>
    <name evidence="2" type="ORF">SBB1_14t00020</name>
</gene>
<dbReference type="AlphaFoldDB" id="Q17U55"/>